<dbReference type="Gene3D" id="3.40.50.300">
    <property type="entry name" value="P-loop containing nucleotide triphosphate hydrolases"/>
    <property type="match status" value="1"/>
</dbReference>
<evidence type="ECO:0000256" key="1">
    <source>
        <dbReference type="ARBA" id="ARBA00005417"/>
    </source>
</evidence>
<dbReference type="GO" id="GO:0031460">
    <property type="term" value="P:glycine betaine transport"/>
    <property type="evidence" value="ECO:0007669"/>
    <property type="project" value="InterPro"/>
</dbReference>
<dbReference type="PROSITE" id="PS50893">
    <property type="entry name" value="ABC_TRANSPORTER_2"/>
    <property type="match status" value="1"/>
</dbReference>
<evidence type="ECO:0000256" key="4">
    <source>
        <dbReference type="ARBA" id="ARBA00022840"/>
    </source>
</evidence>
<dbReference type="PANTHER" id="PTHR43869">
    <property type="entry name" value="GLYCINE BETAINE/PROLINE BETAINE TRANSPORT SYSTEM ATP-BINDING PROTEIN PROV"/>
    <property type="match status" value="1"/>
</dbReference>
<dbReference type="InterPro" id="IPR003439">
    <property type="entry name" value="ABC_transporter-like_ATP-bd"/>
</dbReference>
<dbReference type="SUPFAM" id="SSF54631">
    <property type="entry name" value="CBS-domain pair"/>
    <property type="match status" value="1"/>
</dbReference>
<dbReference type="GO" id="GO:0005524">
    <property type="term" value="F:ATP binding"/>
    <property type="evidence" value="ECO:0007669"/>
    <property type="project" value="UniProtKB-KW"/>
</dbReference>
<dbReference type="InterPro" id="IPR017871">
    <property type="entry name" value="ABC_transporter-like_CS"/>
</dbReference>
<evidence type="ECO:0000313" key="9">
    <source>
        <dbReference type="EMBL" id="ETR68709.1"/>
    </source>
</evidence>
<dbReference type="FunFam" id="3.40.50.300:FF:000201">
    <property type="entry name" value="Glycine betaine/L-proline ABC transporter ATP-binding protein"/>
    <property type="match status" value="1"/>
</dbReference>
<accession>A0A1V1P1F5</accession>
<keyword evidence="5" id="KW-0029">Amino-acid transport</keyword>
<dbReference type="SMART" id="SM00116">
    <property type="entry name" value="CBS"/>
    <property type="match status" value="2"/>
</dbReference>
<evidence type="ECO:0000256" key="2">
    <source>
        <dbReference type="ARBA" id="ARBA00022448"/>
    </source>
</evidence>
<comment type="caution">
    <text evidence="9">The sequence shown here is derived from an EMBL/GenBank/DDBJ whole genome shotgun (WGS) entry which is preliminary data.</text>
</comment>
<evidence type="ECO:0000256" key="6">
    <source>
        <dbReference type="PROSITE-ProRule" id="PRU00703"/>
    </source>
</evidence>
<dbReference type="EMBL" id="ATBP01000856">
    <property type="protein sequence ID" value="ETR68709.1"/>
    <property type="molecule type" value="Genomic_DNA"/>
</dbReference>
<dbReference type="GO" id="GO:0006970">
    <property type="term" value="P:response to osmotic stress"/>
    <property type="evidence" value="ECO:0007669"/>
    <property type="project" value="UniProtKB-ARBA"/>
</dbReference>
<keyword evidence="6" id="KW-0129">CBS domain</keyword>
<dbReference type="SMART" id="SM00382">
    <property type="entry name" value="AAA"/>
    <property type="match status" value="1"/>
</dbReference>
<dbReference type="PROSITE" id="PS51371">
    <property type="entry name" value="CBS"/>
    <property type="match status" value="1"/>
</dbReference>
<gene>
    <name evidence="9" type="ORF">OMM_04405</name>
</gene>
<evidence type="ECO:0000259" key="7">
    <source>
        <dbReference type="PROSITE" id="PS50893"/>
    </source>
</evidence>
<dbReference type="GO" id="GO:0016887">
    <property type="term" value="F:ATP hydrolysis activity"/>
    <property type="evidence" value="ECO:0007669"/>
    <property type="project" value="InterPro"/>
</dbReference>
<evidence type="ECO:0000256" key="3">
    <source>
        <dbReference type="ARBA" id="ARBA00022741"/>
    </source>
</evidence>
<proteinExistence type="inferred from homology"/>
<keyword evidence="2" id="KW-0813">Transport</keyword>
<dbReference type="Pfam" id="PF00005">
    <property type="entry name" value="ABC_tran"/>
    <property type="match status" value="1"/>
</dbReference>
<dbReference type="PROSITE" id="PS00211">
    <property type="entry name" value="ABC_TRANSPORTER_1"/>
    <property type="match status" value="1"/>
</dbReference>
<dbReference type="GO" id="GO:0006865">
    <property type="term" value="P:amino acid transport"/>
    <property type="evidence" value="ECO:0007669"/>
    <property type="project" value="UniProtKB-KW"/>
</dbReference>
<dbReference type="GO" id="GO:0016020">
    <property type="term" value="C:membrane"/>
    <property type="evidence" value="ECO:0007669"/>
    <property type="project" value="InterPro"/>
</dbReference>
<organism evidence="9 10">
    <name type="scientific">Candidatus Magnetoglobus multicellularis str. Araruama</name>
    <dbReference type="NCBI Taxonomy" id="890399"/>
    <lineage>
        <taxon>Bacteria</taxon>
        <taxon>Pseudomonadati</taxon>
        <taxon>Thermodesulfobacteriota</taxon>
        <taxon>Desulfobacteria</taxon>
        <taxon>Desulfobacterales</taxon>
        <taxon>Desulfobacteraceae</taxon>
        <taxon>Candidatus Magnetoglobus</taxon>
    </lineage>
</organism>
<comment type="similarity">
    <text evidence="1">Belongs to the ABC transporter superfamily.</text>
</comment>
<protein>
    <submittedName>
        <fullName evidence="9">Glycine betaine/proline transport system ATP-binding protein</fullName>
    </submittedName>
</protein>
<dbReference type="InterPro" id="IPR000644">
    <property type="entry name" value="CBS_dom"/>
</dbReference>
<evidence type="ECO:0000259" key="8">
    <source>
        <dbReference type="PROSITE" id="PS51371"/>
    </source>
</evidence>
<evidence type="ECO:0000313" key="10">
    <source>
        <dbReference type="Proteomes" id="UP000189670"/>
    </source>
</evidence>
<keyword evidence="3" id="KW-0547">Nucleotide-binding</keyword>
<dbReference type="InterPro" id="IPR005892">
    <property type="entry name" value="Gly-betaine_transp_ATP-bd"/>
</dbReference>
<dbReference type="Pfam" id="PF00571">
    <property type="entry name" value="CBS"/>
    <property type="match status" value="2"/>
</dbReference>
<dbReference type="Gene3D" id="3.10.580.10">
    <property type="entry name" value="CBS-domain"/>
    <property type="match status" value="1"/>
</dbReference>
<dbReference type="SUPFAM" id="SSF52540">
    <property type="entry name" value="P-loop containing nucleoside triphosphate hydrolases"/>
    <property type="match status" value="1"/>
</dbReference>
<feature type="domain" description="CBS" evidence="8">
    <location>
        <begin position="249"/>
        <end position="305"/>
    </location>
</feature>
<dbReference type="InterPro" id="IPR051921">
    <property type="entry name" value="ABC_osmolyte_uptake_ATP-bind"/>
</dbReference>
<keyword evidence="4 9" id="KW-0067">ATP-binding</keyword>
<dbReference type="InterPro" id="IPR046342">
    <property type="entry name" value="CBS_dom_sf"/>
</dbReference>
<feature type="domain" description="ABC transporter" evidence="7">
    <location>
        <begin position="1"/>
        <end position="234"/>
    </location>
</feature>
<dbReference type="AlphaFoldDB" id="A0A1V1P1F5"/>
<dbReference type="Proteomes" id="UP000189670">
    <property type="component" value="Unassembled WGS sequence"/>
</dbReference>
<name>A0A1V1P1F5_9BACT</name>
<reference evidence="10" key="1">
    <citation type="submission" date="2012-11" db="EMBL/GenBank/DDBJ databases">
        <authorList>
            <person name="Lucero-Rivera Y.E."/>
            <person name="Tovar-Ramirez D."/>
        </authorList>
    </citation>
    <scope>NUCLEOTIDE SEQUENCE [LARGE SCALE GENOMIC DNA]</scope>
    <source>
        <strain evidence="10">Araruama</strain>
    </source>
</reference>
<dbReference type="InterPro" id="IPR003593">
    <property type="entry name" value="AAA+_ATPase"/>
</dbReference>
<evidence type="ECO:0000256" key="5">
    <source>
        <dbReference type="ARBA" id="ARBA00022970"/>
    </source>
</evidence>
<dbReference type="PANTHER" id="PTHR43869:SF1">
    <property type="entry name" value="GLYCINE BETAINE_PROLINE BETAINE TRANSPORT SYSTEM ATP-BINDING PROTEIN PROV"/>
    <property type="match status" value="1"/>
</dbReference>
<dbReference type="InterPro" id="IPR027417">
    <property type="entry name" value="P-loop_NTPase"/>
</dbReference>
<sequence>MRFCQKTGQAVGVGDISFTVEEGEILVIMGLSGSGKSTLIRCVNRLIEPTQGKVFVDDLEVLSLNNEGLRECRRTKFGMVFQNFALFPHRTVLRNVEFGLEIRQSEAEMQRNRALNALELVGLSGWENNYPDELSGGMQQRVGLARALALDPDILLMDEAFSALDPLIRREMQDELIALQQSLGKTILFITHDLDEALKLGDRIILLKDGRKVQEGTGEEILTQPATRYVEKFVEDVDKTKVITAQTVMRKPRVVAYYTDGPRVSLRKMDEENISSLFVLNKNHELRGVVHAEDAAKAIERGEKNLENIINTDIQKVSPDTSVQEFIGELANIRIPVAVVNDNGNLLGIIVRGSLIAELAR</sequence>
<dbReference type="NCBIfam" id="TIGR01186">
    <property type="entry name" value="proV"/>
    <property type="match status" value="1"/>
</dbReference>